<dbReference type="AlphaFoldDB" id="A0A101HGN5"/>
<evidence type="ECO:0000313" key="2">
    <source>
        <dbReference type="EMBL" id="KUK76050.1"/>
    </source>
</evidence>
<keyword evidence="1" id="KW-0802">TPR repeat</keyword>
<feature type="non-terminal residue" evidence="2">
    <location>
        <position position="1"/>
    </location>
</feature>
<accession>A0A101HGN5</accession>
<protein>
    <submittedName>
        <fullName evidence="2">Tetratricopeptide repeat protein 28 TPR repeat protein 28</fullName>
    </submittedName>
</protein>
<dbReference type="EMBL" id="LGGN01000314">
    <property type="protein sequence ID" value="KUK76050.1"/>
    <property type="molecule type" value="Genomic_DNA"/>
</dbReference>
<organism evidence="2 3">
    <name type="scientific">Proteiniphilum acetatigenes</name>
    <dbReference type="NCBI Taxonomy" id="294710"/>
    <lineage>
        <taxon>Bacteria</taxon>
        <taxon>Pseudomonadati</taxon>
        <taxon>Bacteroidota</taxon>
        <taxon>Bacteroidia</taxon>
        <taxon>Bacteroidales</taxon>
        <taxon>Dysgonomonadaceae</taxon>
        <taxon>Proteiniphilum</taxon>
    </lineage>
</organism>
<reference evidence="3" key="1">
    <citation type="journal article" date="2015" name="MBio">
        <title>Genome-Resolved Metagenomic Analysis Reveals Roles for Candidate Phyla and Other Microbial Community Members in Biogeochemical Transformations in Oil Reservoirs.</title>
        <authorList>
            <person name="Hu P."/>
            <person name="Tom L."/>
            <person name="Singh A."/>
            <person name="Thomas B.C."/>
            <person name="Baker B.J."/>
            <person name="Piceno Y.M."/>
            <person name="Andersen G.L."/>
            <person name="Banfield J.F."/>
        </authorList>
    </citation>
    <scope>NUCLEOTIDE SEQUENCE [LARGE SCALE GENOMIC DNA]</scope>
</reference>
<dbReference type="Proteomes" id="UP000053860">
    <property type="component" value="Unassembled WGS sequence"/>
</dbReference>
<comment type="caution">
    <text evidence="2">The sequence shown here is derived from an EMBL/GenBank/DDBJ whole genome shotgun (WGS) entry which is preliminary data.</text>
</comment>
<proteinExistence type="predicted"/>
<dbReference type="InterPro" id="IPR019734">
    <property type="entry name" value="TPR_rpt"/>
</dbReference>
<dbReference type="SUPFAM" id="SSF48452">
    <property type="entry name" value="TPR-like"/>
    <property type="match status" value="1"/>
</dbReference>
<evidence type="ECO:0000256" key="1">
    <source>
        <dbReference type="PROSITE-ProRule" id="PRU00339"/>
    </source>
</evidence>
<gene>
    <name evidence="2" type="ORF">XD92_1382</name>
</gene>
<dbReference type="SMART" id="SM00028">
    <property type="entry name" value="TPR"/>
    <property type="match status" value="1"/>
</dbReference>
<dbReference type="Gene3D" id="1.25.40.10">
    <property type="entry name" value="Tetratricopeptide repeat domain"/>
    <property type="match status" value="1"/>
</dbReference>
<feature type="repeat" description="TPR" evidence="1">
    <location>
        <begin position="3"/>
        <end position="36"/>
    </location>
</feature>
<dbReference type="PROSITE" id="PS50005">
    <property type="entry name" value="TPR"/>
    <property type="match status" value="1"/>
</dbReference>
<dbReference type="InterPro" id="IPR011990">
    <property type="entry name" value="TPR-like_helical_dom_sf"/>
</dbReference>
<name>A0A101HGN5_9BACT</name>
<sequence length="72" mass="8067">ATSLALRSMGDIYRKEGDLGKAIDYYRQALEAGSKVKNLFRMTYAQHSLGKTYATMGRVDSARRYVTASLEN</sequence>
<evidence type="ECO:0000313" key="3">
    <source>
        <dbReference type="Proteomes" id="UP000053860"/>
    </source>
</evidence>
<dbReference type="Pfam" id="PF13424">
    <property type="entry name" value="TPR_12"/>
    <property type="match status" value="1"/>
</dbReference>